<dbReference type="SUPFAM" id="SSF53335">
    <property type="entry name" value="S-adenosyl-L-methionine-dependent methyltransferases"/>
    <property type="match status" value="1"/>
</dbReference>
<dbReference type="AlphaFoldDB" id="A0A2H0WYN5"/>
<evidence type="ECO:0000259" key="1">
    <source>
        <dbReference type="Pfam" id="PF01170"/>
    </source>
</evidence>
<dbReference type="InterPro" id="IPR029063">
    <property type="entry name" value="SAM-dependent_MTases_sf"/>
</dbReference>
<dbReference type="InterPro" id="IPR000241">
    <property type="entry name" value="RlmKL-like_Mtase"/>
</dbReference>
<organism evidence="2 3">
    <name type="scientific">Candidatus Collierbacteria bacterium CG09_land_8_20_14_0_10_46_12</name>
    <dbReference type="NCBI Taxonomy" id="1974533"/>
    <lineage>
        <taxon>Bacteria</taxon>
        <taxon>Candidatus Collieribacteriota</taxon>
    </lineage>
</organism>
<dbReference type="Pfam" id="PF01170">
    <property type="entry name" value="UPF0020"/>
    <property type="match status" value="1"/>
</dbReference>
<evidence type="ECO:0000313" key="2">
    <source>
        <dbReference type="EMBL" id="PIS17774.1"/>
    </source>
</evidence>
<dbReference type="CDD" id="cd02440">
    <property type="entry name" value="AdoMet_MTases"/>
    <property type="match status" value="1"/>
</dbReference>
<accession>A0A2H0WYN5</accession>
<reference evidence="3" key="1">
    <citation type="submission" date="2017-09" db="EMBL/GenBank/DDBJ databases">
        <title>Depth-based differentiation of microbial function through sediment-hosted aquifers and enrichment of novel symbionts in the deep terrestrial subsurface.</title>
        <authorList>
            <person name="Probst A.J."/>
            <person name="Ladd B."/>
            <person name="Jarett J.K."/>
            <person name="Geller-Mcgrath D.E."/>
            <person name="Sieber C.M.K."/>
            <person name="Emerson J.B."/>
            <person name="Anantharaman K."/>
            <person name="Thomas B.C."/>
            <person name="Malmstrom R."/>
            <person name="Stieglmeier M."/>
            <person name="Klingl A."/>
            <person name="Woyke T."/>
            <person name="Ryan C.M."/>
            <person name="Banfield J.F."/>
        </authorList>
    </citation>
    <scope>NUCLEOTIDE SEQUENCE [LARGE SCALE GENOMIC DNA]</scope>
</reference>
<sequence length="372" mass="40816">MSTKSKYYFFLGNTPELSLLELSALYPGELTRVKDNLVSYSLSVELSALAKLGGTSKVALALSHVAVKDLESKLVELIIQDYGGKNVALTDYANLADTLPTISHLKATIAPHRPIRFVSMDASPHELLMLSHQHVSEFNLIEDEGEIAIAKTLWIYDAEAWISRDRAKPYHDIKHGMLPPKVARIMVNLATRGQSGLTLADPFCGTGTILAEAIMVGENVIGSDTNPDAIAGSRSNLEWLFSSPQLPTTKYQLLKLDATHFHEFVTSCDCIATEPYMGPLLDERNPSSLTKIKNIAKGLDKLYRGALKSFLSALPVSGRVVISLPSFHVYDRIIETISIDTITSLGYNYISSVPYSKPGAPVVRNITILEKK</sequence>
<gene>
    <name evidence="2" type="ORF">COT54_02860</name>
</gene>
<feature type="domain" description="Ribosomal RNA large subunit methyltransferase K/L-like methyltransferase" evidence="1">
    <location>
        <begin position="174"/>
        <end position="275"/>
    </location>
</feature>
<dbReference type="PANTHER" id="PTHR14911">
    <property type="entry name" value="THUMP DOMAIN-CONTAINING"/>
    <property type="match status" value="1"/>
</dbReference>
<evidence type="ECO:0000313" key="3">
    <source>
        <dbReference type="Proteomes" id="UP000229574"/>
    </source>
</evidence>
<name>A0A2H0WYN5_9BACT</name>
<dbReference type="PANTHER" id="PTHR14911:SF13">
    <property type="entry name" value="TRNA (GUANINE(6)-N2)-METHYLTRANSFERASE THUMP3"/>
    <property type="match status" value="1"/>
</dbReference>
<protein>
    <recommendedName>
        <fullName evidence="1">Ribosomal RNA large subunit methyltransferase K/L-like methyltransferase domain-containing protein</fullName>
    </recommendedName>
</protein>
<dbReference type="Proteomes" id="UP000229574">
    <property type="component" value="Unassembled WGS sequence"/>
</dbReference>
<dbReference type="GO" id="GO:0030488">
    <property type="term" value="P:tRNA methylation"/>
    <property type="evidence" value="ECO:0007669"/>
    <property type="project" value="TreeGrafter"/>
</dbReference>
<dbReference type="Gene3D" id="3.40.50.150">
    <property type="entry name" value="Vaccinia Virus protein VP39"/>
    <property type="match status" value="1"/>
</dbReference>
<proteinExistence type="predicted"/>
<dbReference type="GO" id="GO:0016423">
    <property type="term" value="F:tRNA (guanine) methyltransferase activity"/>
    <property type="evidence" value="ECO:0007669"/>
    <property type="project" value="TreeGrafter"/>
</dbReference>
<dbReference type="EMBL" id="PEYY01000114">
    <property type="protein sequence ID" value="PIS17774.1"/>
    <property type="molecule type" value="Genomic_DNA"/>
</dbReference>
<comment type="caution">
    <text evidence="2">The sequence shown here is derived from an EMBL/GenBank/DDBJ whole genome shotgun (WGS) entry which is preliminary data.</text>
</comment>